<keyword evidence="2" id="KW-1185">Reference proteome</keyword>
<accession>A0A9E7C3I9</accession>
<dbReference type="EMBL" id="CP087164">
    <property type="protein sequence ID" value="UGS38624.1"/>
    <property type="molecule type" value="Genomic_DNA"/>
</dbReference>
<dbReference type="Pfam" id="PF13489">
    <property type="entry name" value="Methyltransf_23"/>
    <property type="match status" value="1"/>
</dbReference>
<dbReference type="AlphaFoldDB" id="A0A9E7C3I9"/>
<dbReference type="InterPro" id="IPR029063">
    <property type="entry name" value="SAM-dependent_MTases_sf"/>
</dbReference>
<dbReference type="Gene3D" id="3.40.50.150">
    <property type="entry name" value="Vaccinia Virus protein VP39"/>
    <property type="match status" value="1"/>
</dbReference>
<organism evidence="1 2">
    <name type="scientific">Capillimicrobium parvum</name>
    <dbReference type="NCBI Taxonomy" id="2884022"/>
    <lineage>
        <taxon>Bacteria</taxon>
        <taxon>Bacillati</taxon>
        <taxon>Actinomycetota</taxon>
        <taxon>Thermoleophilia</taxon>
        <taxon>Solirubrobacterales</taxon>
        <taxon>Capillimicrobiaceae</taxon>
        <taxon>Capillimicrobium</taxon>
    </lineage>
</organism>
<dbReference type="KEGG" id="sbae:DSM104329_05054"/>
<dbReference type="RefSeq" id="WP_259312642.1">
    <property type="nucleotide sequence ID" value="NZ_CP087164.1"/>
</dbReference>
<evidence type="ECO:0000313" key="2">
    <source>
        <dbReference type="Proteomes" id="UP001162834"/>
    </source>
</evidence>
<dbReference type="Proteomes" id="UP001162834">
    <property type="component" value="Chromosome"/>
</dbReference>
<evidence type="ECO:0008006" key="3">
    <source>
        <dbReference type="Google" id="ProtNLM"/>
    </source>
</evidence>
<dbReference type="SUPFAM" id="SSF53335">
    <property type="entry name" value="S-adenosyl-L-methionine-dependent methyltransferases"/>
    <property type="match status" value="1"/>
</dbReference>
<proteinExistence type="predicted"/>
<reference evidence="1" key="1">
    <citation type="journal article" date="2022" name="Int. J. Syst. Evol. Microbiol.">
        <title>Pseudomonas aegrilactucae sp. nov. and Pseudomonas morbosilactucae sp. nov., pathogens causing bacterial rot of lettuce in Japan.</title>
        <authorList>
            <person name="Sawada H."/>
            <person name="Fujikawa T."/>
            <person name="Satou M."/>
        </authorList>
    </citation>
    <scope>NUCLEOTIDE SEQUENCE</scope>
    <source>
        <strain evidence="1">0166_1</strain>
    </source>
</reference>
<name>A0A9E7C3I9_9ACTN</name>
<evidence type="ECO:0000313" key="1">
    <source>
        <dbReference type="EMBL" id="UGS38624.1"/>
    </source>
</evidence>
<gene>
    <name evidence="1" type="ORF">DSM104329_05054</name>
</gene>
<protein>
    <recommendedName>
        <fullName evidence="3">Methyltransferase domain-containing protein</fullName>
    </recommendedName>
</protein>
<sequence>MADWQERITRDTKPSIRVEHDLRYAAAAPIVRGAPSWADLGCGAGVAAADALGSDALGRVVLVDADADALGQAGRDLRAREIVRIRADLATDAGVAEVRAAVSAGSPGAITCFEVIEHLETFVPLVEALIELGSEGWTVVLSVPNDAFWALENPYHHTMWGEGSFEELRRLLPADAVIAHQVPLDGSHLVLEHFDGTLDMPPVRPRADAVPSHFLAAFGPQAGLLASQALAIPSDLDGRRTWERQRESTLAVLEAELAELRAYVKWSSDELARLNAPQEVRDQTPETLARRGAAAP</sequence>